<protein>
    <recommendedName>
        <fullName evidence="2">N-acetylmuramoyl-L-alanine amidase</fullName>
        <ecNumber evidence="2">3.5.1.28</ecNumber>
    </recommendedName>
</protein>
<keyword evidence="6" id="KW-1185">Reference proteome</keyword>
<dbReference type="Gene3D" id="3.30.70.1070">
    <property type="entry name" value="Sporulation related repeat"/>
    <property type="match status" value="1"/>
</dbReference>
<comment type="catalytic activity">
    <reaction evidence="1">
        <text>Hydrolyzes the link between N-acetylmuramoyl residues and L-amino acid residues in certain cell-wall glycopeptides.</text>
        <dbReference type="EC" id="3.5.1.28"/>
    </reaction>
</comment>
<reference evidence="5 6" key="1">
    <citation type="submission" date="2019-07" db="EMBL/GenBank/DDBJ databases">
        <authorList>
            <person name="Huq M.A."/>
        </authorList>
    </citation>
    <scope>NUCLEOTIDE SEQUENCE [LARGE SCALE GENOMIC DNA]</scope>
    <source>
        <strain evidence="5 6">MAH-3</strain>
    </source>
</reference>
<dbReference type="InterPro" id="IPR002508">
    <property type="entry name" value="MurNAc-LAA_cat"/>
</dbReference>
<feature type="domain" description="SPOR" evidence="4">
    <location>
        <begin position="225"/>
        <end position="301"/>
    </location>
</feature>
<dbReference type="RefSeq" id="WP_144332092.1">
    <property type="nucleotide sequence ID" value="NZ_VLPL01000002.1"/>
</dbReference>
<proteinExistence type="predicted"/>
<dbReference type="SUPFAM" id="SSF110997">
    <property type="entry name" value="Sporulation related repeat"/>
    <property type="match status" value="1"/>
</dbReference>
<dbReference type="GO" id="GO:0042834">
    <property type="term" value="F:peptidoglycan binding"/>
    <property type="evidence" value="ECO:0007669"/>
    <property type="project" value="InterPro"/>
</dbReference>
<dbReference type="SMART" id="SM00646">
    <property type="entry name" value="Ami_3"/>
    <property type="match status" value="1"/>
</dbReference>
<dbReference type="GO" id="GO:0030288">
    <property type="term" value="C:outer membrane-bounded periplasmic space"/>
    <property type="evidence" value="ECO:0007669"/>
    <property type="project" value="TreeGrafter"/>
</dbReference>
<dbReference type="EMBL" id="VLPL01000002">
    <property type="protein sequence ID" value="TSJ46555.1"/>
    <property type="molecule type" value="Genomic_DNA"/>
</dbReference>
<sequence>MQFVFTILVSLLLSLDSFGQGITILIDPGHGGSDPGHEAANKNLLPEKDLTLKIALKFGAYLSERLENVTVLYTRTDDRYPTLDERVNMANSKKVDYFISVHINGSPNTNIKGTESHVHSMSSKASVKLAKAFENEFKTRAGRKSRGVKDSDDREHSLQVLKFTEMTSVLVECGFMTNVSEANYLNTTDGQDVIASALFRAMRSYLQATHKNISFTKKAGNATTASADKTFSVQIMSSKEWLDTEKGSFKNLKHAVSRAQVSQTGYRYKYFSGSFSSKSEAEEYCNEVKKKGFPDSIIVERKN</sequence>
<dbReference type="GO" id="GO:0008745">
    <property type="term" value="F:N-acetylmuramoyl-L-alanine amidase activity"/>
    <property type="evidence" value="ECO:0007669"/>
    <property type="project" value="UniProtKB-EC"/>
</dbReference>
<dbReference type="InterPro" id="IPR036680">
    <property type="entry name" value="SPOR-like_sf"/>
</dbReference>
<evidence type="ECO:0000259" key="4">
    <source>
        <dbReference type="PROSITE" id="PS51724"/>
    </source>
</evidence>
<dbReference type="SUPFAM" id="SSF53187">
    <property type="entry name" value="Zn-dependent exopeptidases"/>
    <property type="match status" value="1"/>
</dbReference>
<gene>
    <name evidence="5" type="ORF">FO442_05185</name>
</gene>
<dbReference type="EC" id="3.5.1.28" evidence="2"/>
<dbReference type="Pfam" id="PF05036">
    <property type="entry name" value="SPOR"/>
    <property type="match status" value="1"/>
</dbReference>
<name>A0A556N395_9FLAO</name>
<organism evidence="5 6">
    <name type="scientific">Fluviicola chungangensis</name>
    <dbReference type="NCBI Taxonomy" id="2597671"/>
    <lineage>
        <taxon>Bacteria</taxon>
        <taxon>Pseudomonadati</taxon>
        <taxon>Bacteroidota</taxon>
        <taxon>Flavobacteriia</taxon>
        <taxon>Flavobacteriales</taxon>
        <taxon>Crocinitomicaceae</taxon>
        <taxon>Fluviicola</taxon>
    </lineage>
</organism>
<keyword evidence="3" id="KW-0378">Hydrolase</keyword>
<dbReference type="PANTHER" id="PTHR30404:SF0">
    <property type="entry name" value="N-ACETYLMURAMOYL-L-ALANINE AMIDASE AMIC"/>
    <property type="match status" value="1"/>
</dbReference>
<dbReference type="Proteomes" id="UP000316008">
    <property type="component" value="Unassembled WGS sequence"/>
</dbReference>
<dbReference type="Pfam" id="PF01520">
    <property type="entry name" value="Amidase_3"/>
    <property type="match status" value="1"/>
</dbReference>
<dbReference type="CDD" id="cd02696">
    <property type="entry name" value="MurNAc-LAA"/>
    <property type="match status" value="1"/>
</dbReference>
<accession>A0A556N395</accession>
<dbReference type="GO" id="GO:0009253">
    <property type="term" value="P:peptidoglycan catabolic process"/>
    <property type="evidence" value="ECO:0007669"/>
    <property type="project" value="InterPro"/>
</dbReference>
<dbReference type="Gene3D" id="3.40.630.40">
    <property type="entry name" value="Zn-dependent exopeptidases"/>
    <property type="match status" value="1"/>
</dbReference>
<dbReference type="InterPro" id="IPR007730">
    <property type="entry name" value="SPOR-like_dom"/>
</dbReference>
<dbReference type="PANTHER" id="PTHR30404">
    <property type="entry name" value="N-ACETYLMURAMOYL-L-ALANINE AMIDASE"/>
    <property type="match status" value="1"/>
</dbReference>
<evidence type="ECO:0000256" key="3">
    <source>
        <dbReference type="ARBA" id="ARBA00022801"/>
    </source>
</evidence>
<evidence type="ECO:0000313" key="5">
    <source>
        <dbReference type="EMBL" id="TSJ46555.1"/>
    </source>
</evidence>
<dbReference type="OrthoDB" id="9806267at2"/>
<dbReference type="AlphaFoldDB" id="A0A556N395"/>
<evidence type="ECO:0000256" key="1">
    <source>
        <dbReference type="ARBA" id="ARBA00001561"/>
    </source>
</evidence>
<evidence type="ECO:0000256" key="2">
    <source>
        <dbReference type="ARBA" id="ARBA00011901"/>
    </source>
</evidence>
<dbReference type="PROSITE" id="PS51724">
    <property type="entry name" value="SPOR"/>
    <property type="match status" value="1"/>
</dbReference>
<dbReference type="InterPro" id="IPR050695">
    <property type="entry name" value="N-acetylmuramoyl_amidase_3"/>
</dbReference>
<comment type="caution">
    <text evidence="5">The sequence shown here is derived from an EMBL/GenBank/DDBJ whole genome shotgun (WGS) entry which is preliminary data.</text>
</comment>
<evidence type="ECO:0000313" key="6">
    <source>
        <dbReference type="Proteomes" id="UP000316008"/>
    </source>
</evidence>